<dbReference type="SUPFAM" id="SSF56524">
    <property type="entry name" value="Oxidoreductase molybdopterin-binding domain"/>
    <property type="match status" value="1"/>
</dbReference>
<keyword evidence="2" id="KW-0812">Transmembrane</keyword>
<evidence type="ECO:0000313" key="5">
    <source>
        <dbReference type="Proteomes" id="UP001527882"/>
    </source>
</evidence>
<feature type="transmembrane region" description="Helical" evidence="2">
    <location>
        <begin position="213"/>
        <end position="234"/>
    </location>
</feature>
<evidence type="ECO:0000259" key="3">
    <source>
        <dbReference type="Pfam" id="PF00174"/>
    </source>
</evidence>
<dbReference type="PANTHER" id="PTHR43032">
    <property type="entry name" value="PROTEIN-METHIONINE-SULFOXIDE REDUCTASE"/>
    <property type="match status" value="1"/>
</dbReference>
<dbReference type="RefSeq" id="WP_269886286.1">
    <property type="nucleotide sequence ID" value="NZ_JAQAGZ010000052.1"/>
</dbReference>
<feature type="region of interest" description="Disordered" evidence="1">
    <location>
        <begin position="161"/>
        <end position="182"/>
    </location>
</feature>
<dbReference type="Gene3D" id="3.90.420.10">
    <property type="entry name" value="Oxidoreductase, molybdopterin-binding domain"/>
    <property type="match status" value="1"/>
</dbReference>
<keyword evidence="5" id="KW-1185">Reference proteome</keyword>
<comment type="caution">
    <text evidence="4">The sequence shown here is derived from an EMBL/GenBank/DDBJ whole genome shotgun (WGS) entry which is preliminary data.</text>
</comment>
<dbReference type="EMBL" id="JAQAGZ010000052">
    <property type="protein sequence ID" value="MCZ8517759.1"/>
    <property type="molecule type" value="Genomic_DNA"/>
</dbReference>
<evidence type="ECO:0000256" key="1">
    <source>
        <dbReference type="SAM" id="MobiDB-lite"/>
    </source>
</evidence>
<evidence type="ECO:0000313" key="4">
    <source>
        <dbReference type="EMBL" id="MCZ8517759.1"/>
    </source>
</evidence>
<feature type="transmembrane region" description="Helical" evidence="2">
    <location>
        <begin position="28"/>
        <end position="48"/>
    </location>
</feature>
<feature type="domain" description="Oxidoreductase molybdopterin-binding" evidence="3">
    <location>
        <begin position="285"/>
        <end position="431"/>
    </location>
</feature>
<organism evidence="4 5">
    <name type="scientific">Paenibacillus gyeongsangnamensis</name>
    <dbReference type="NCBI Taxonomy" id="3388067"/>
    <lineage>
        <taxon>Bacteria</taxon>
        <taxon>Bacillati</taxon>
        <taxon>Bacillota</taxon>
        <taxon>Bacilli</taxon>
        <taxon>Bacillales</taxon>
        <taxon>Paenibacillaceae</taxon>
        <taxon>Paenibacillus</taxon>
    </lineage>
</organism>
<reference evidence="4 5" key="1">
    <citation type="submission" date="2022-12" db="EMBL/GenBank/DDBJ databases">
        <title>Draft genome sequence of Paenibacillus sp. dW9.</title>
        <authorList>
            <person name="Choi E.-W."/>
            <person name="Kim D.-U."/>
        </authorList>
    </citation>
    <scope>NUCLEOTIDE SEQUENCE [LARGE SCALE GENOMIC DNA]</scope>
    <source>
        <strain evidence="5">dW9</strain>
    </source>
</reference>
<feature type="compositionally biased region" description="Pro residues" evidence="1">
    <location>
        <begin position="257"/>
        <end position="267"/>
    </location>
</feature>
<dbReference type="InterPro" id="IPR000572">
    <property type="entry name" value="OxRdtase_Mopterin-bd_dom"/>
</dbReference>
<gene>
    <name evidence="4" type="ORF">O9H85_36820</name>
</gene>
<feature type="region of interest" description="Disordered" evidence="1">
    <location>
        <begin position="254"/>
        <end position="274"/>
    </location>
</feature>
<protein>
    <submittedName>
        <fullName evidence="4">Molybdopterin-dependent oxidoreductase</fullName>
    </submittedName>
</protein>
<evidence type="ECO:0000256" key="2">
    <source>
        <dbReference type="SAM" id="Phobius"/>
    </source>
</evidence>
<dbReference type="SUPFAM" id="SSF81342">
    <property type="entry name" value="Transmembrane di-heme cytochromes"/>
    <property type="match status" value="1"/>
</dbReference>
<feature type="transmembrane region" description="Helical" evidence="2">
    <location>
        <begin position="122"/>
        <end position="144"/>
    </location>
</feature>
<name>A0ABT4QLK9_9BACL</name>
<proteinExistence type="predicted"/>
<feature type="transmembrane region" description="Helical" evidence="2">
    <location>
        <begin position="99"/>
        <end position="116"/>
    </location>
</feature>
<accession>A0ABT4QLK9</accession>
<dbReference type="Pfam" id="PF00174">
    <property type="entry name" value="Oxidored_molyb"/>
    <property type="match status" value="1"/>
</dbReference>
<dbReference type="InterPro" id="IPR016174">
    <property type="entry name" value="Di-haem_cyt_TM"/>
</dbReference>
<feature type="transmembrane region" description="Helical" evidence="2">
    <location>
        <begin position="60"/>
        <end position="78"/>
    </location>
</feature>
<sequence length="448" mass="49897">MREKKGWTDWLSGVAYGKKLKRLHSWNGWLLLLLAISGVMLFLPPLRGLLGEGRVWLRQAHIWIGVLSVIVLAIYVPLLPRHWRQLKPKPAQRANLGGVLLLLAGWILSGIILWQFRSFPPVWNNAALVIHDLFTWVGVPYAVYHSVSRSRWVKASQRQPLAGRRTANGTETRGTETAGAAEGVAVSAPKPADSAAQAVIKALQRAPISRATFLRLAAGLVLVFGVGPAFYRWLKSVSYTGGTDLAGLAEEDGNRMLPPPAPLPESNPPAGGGGQGQFRIYTVTDIPSFSSETWKFAVSGLVEKEQVWDWQQFLQLKRKVQVSDFYCVTGWSVYKVTWEGIPLSALLELVKVKPQAKYVKFYSGDGVYTDALSLEQARMDDVMVAVLMDGKPIPQKLGGPVRLIVPKMYAYKSVKWLQGIELIDKEHIGYWEVRGYDNDAWVERSRLS</sequence>
<dbReference type="InterPro" id="IPR036374">
    <property type="entry name" value="OxRdtase_Mopterin-bd_sf"/>
</dbReference>
<feature type="compositionally biased region" description="Low complexity" evidence="1">
    <location>
        <begin position="162"/>
        <end position="182"/>
    </location>
</feature>
<dbReference type="Proteomes" id="UP001527882">
    <property type="component" value="Unassembled WGS sequence"/>
</dbReference>
<keyword evidence="2" id="KW-1133">Transmembrane helix</keyword>
<keyword evidence="2" id="KW-0472">Membrane</keyword>
<dbReference type="PANTHER" id="PTHR43032:SF4">
    <property type="entry name" value="OXIDOREDUCTASE MOLYBDOPTERIN-BINDING DOMAIN-CONTAINING PROTEIN"/>
    <property type="match status" value="1"/>
</dbReference>